<dbReference type="Proteomes" id="UP000037237">
    <property type="component" value="Unassembled WGS sequence"/>
</dbReference>
<protein>
    <submittedName>
        <fullName evidence="1">Uncharacterized protein</fullName>
    </submittedName>
</protein>
<comment type="caution">
    <text evidence="1">The sequence shown here is derived from an EMBL/GenBank/DDBJ whole genome shotgun (WGS) entry which is preliminary data.</text>
</comment>
<evidence type="ECO:0000313" key="1">
    <source>
        <dbReference type="EMBL" id="KON31190.1"/>
    </source>
</evidence>
<accession>A0A0M0BS38</accession>
<dbReference type="AlphaFoldDB" id="A0A0M0BS38"/>
<organism evidence="1 2">
    <name type="scientific">miscellaneous Crenarchaeota group-1 archaeon SG8-32-1</name>
    <dbReference type="NCBI Taxonomy" id="1685124"/>
    <lineage>
        <taxon>Archaea</taxon>
        <taxon>Candidatus Bathyarchaeota</taxon>
        <taxon>MCG-1</taxon>
    </lineage>
</organism>
<proteinExistence type="predicted"/>
<gene>
    <name evidence="1" type="ORF">AC477_04320</name>
</gene>
<reference evidence="1 2" key="1">
    <citation type="submission" date="2015-06" db="EMBL/GenBank/DDBJ databases">
        <title>New insights into the roles of widespread benthic archaea in carbon and nitrogen cycling.</title>
        <authorList>
            <person name="Lazar C.S."/>
            <person name="Baker B.J."/>
            <person name="Seitz K.W."/>
            <person name="Hyde A.S."/>
            <person name="Dick G.J."/>
            <person name="Hinrichs K.-U."/>
            <person name="Teske A.P."/>
        </authorList>
    </citation>
    <scope>NUCLEOTIDE SEQUENCE [LARGE SCALE GENOMIC DNA]</scope>
    <source>
        <strain evidence="1">SG8-32-1</strain>
    </source>
</reference>
<sequence length="84" mass="9646">MGKMDSQRGQRLTLRCSACKRPLGIFFNKKSVSCKAKLIILDGSVHKTKNETHKIHIRCKCGEKNIFENQTSTITKQGWKRIKL</sequence>
<dbReference type="EMBL" id="LFWU01000104">
    <property type="protein sequence ID" value="KON31190.1"/>
    <property type="molecule type" value="Genomic_DNA"/>
</dbReference>
<evidence type="ECO:0000313" key="2">
    <source>
        <dbReference type="Proteomes" id="UP000037237"/>
    </source>
</evidence>
<name>A0A0M0BS38_9ARCH</name>